<keyword evidence="2" id="KW-0963">Cytoplasm</keyword>
<dbReference type="NCBIfam" id="TIGR01225">
    <property type="entry name" value="hutH"/>
    <property type="match status" value="1"/>
</dbReference>
<name>A0A9X1K1K1_9RHOB</name>
<evidence type="ECO:0000256" key="5">
    <source>
        <dbReference type="RuleBase" id="RU004479"/>
    </source>
</evidence>
<dbReference type="InterPro" id="IPR022313">
    <property type="entry name" value="Phe/His_NH3-lyase_AS"/>
</dbReference>
<dbReference type="PANTHER" id="PTHR10362">
    <property type="entry name" value="HISTIDINE AMMONIA-LYASE"/>
    <property type="match status" value="1"/>
</dbReference>
<dbReference type="GO" id="GO:0005737">
    <property type="term" value="C:cytoplasm"/>
    <property type="evidence" value="ECO:0007669"/>
    <property type="project" value="UniProtKB-SubCell"/>
</dbReference>
<keyword evidence="8" id="KW-1185">Reference proteome</keyword>
<organism evidence="7 8">
    <name type="scientific">Roseobacter insulae</name>
    <dbReference type="NCBI Taxonomy" id="2859783"/>
    <lineage>
        <taxon>Bacteria</taxon>
        <taxon>Pseudomonadati</taxon>
        <taxon>Pseudomonadota</taxon>
        <taxon>Alphaproteobacteria</taxon>
        <taxon>Rhodobacterales</taxon>
        <taxon>Roseobacteraceae</taxon>
        <taxon>Roseobacter</taxon>
    </lineage>
</organism>
<dbReference type="FunFam" id="1.20.200.10:FF:000003">
    <property type="entry name" value="Histidine ammonia-lyase"/>
    <property type="match status" value="1"/>
</dbReference>
<comment type="PTM">
    <text evidence="2">Contains an active site 4-methylidene-imidazol-5-one (MIO), which is formed autocatalytically by cyclization and dehydration of residues Ala-Ser-Gly.</text>
</comment>
<dbReference type="NCBIfam" id="NF006871">
    <property type="entry name" value="PRK09367.1"/>
    <property type="match status" value="1"/>
</dbReference>
<dbReference type="Pfam" id="PF00221">
    <property type="entry name" value="Lyase_aromatic"/>
    <property type="match status" value="1"/>
</dbReference>
<dbReference type="PROSITE" id="PS00488">
    <property type="entry name" value="PAL_HISTIDASE"/>
    <property type="match status" value="1"/>
</dbReference>
<evidence type="ECO:0000256" key="4">
    <source>
        <dbReference type="RuleBase" id="RU003954"/>
    </source>
</evidence>
<sequence length="521" mass="53733">MTRTLLPGATTLSDLQAVWAGSCAVVLPDSARAGIDAAAALVARAAQGDAAVYGVNTGFGKLANIKIAATDTASLQRNLVLSHCCGVGAPLEADTTRLMMALKLLSLGRGASGVRWETVALIQDLLATGVTPVVPVQGSVGASGDLAPLAHMAAVLIGAGEAFFGGERMAGAKALAAAGLRPVTLDAKEGLALINGTQFSTACALASLFDAWQNATASIVTAALSTDAIMGSTAPLMPEIHHLRGHAGQIAVASAQRALMQGSEIRDSHRDGDTRVQDPYCIRCQPQVTGAALDLLRMAATTLETEANAVTDNPLVLVDTAHPEGGQIVSGGNFHAEPVAFAADQIAVALAEIGAISQRRVALMVDPTLSFDLPPFLTPDPGLNSGLMIAEVTTAALMSENKHLANPCATDSTPTSANQEDHVSMAAHAARRLRRMNANLSVILGVEAICAAQGIAFRAPLKTSDTLQQIIARLRHRIAPVDQDRYLAPDLDVAARMISGGELTQGLDLPSLYTGRTPDAG</sequence>
<dbReference type="EC" id="4.3.1.3" evidence="2 3"/>
<comment type="catalytic activity">
    <reaction evidence="2 5">
        <text>L-histidine = trans-urocanate + NH4(+)</text>
        <dbReference type="Rhea" id="RHEA:21232"/>
        <dbReference type="ChEBI" id="CHEBI:17771"/>
        <dbReference type="ChEBI" id="CHEBI:28938"/>
        <dbReference type="ChEBI" id="CHEBI:57595"/>
        <dbReference type="EC" id="4.3.1.3"/>
    </reaction>
</comment>
<feature type="cross-link" description="5-imidazolinone (Ala-Gly)" evidence="2">
    <location>
        <begin position="142"/>
        <end position="144"/>
    </location>
</feature>
<dbReference type="Proteomes" id="UP001138661">
    <property type="component" value="Unassembled WGS sequence"/>
</dbReference>
<dbReference type="InterPro" id="IPR005921">
    <property type="entry name" value="HutH"/>
</dbReference>
<dbReference type="InterPro" id="IPR001106">
    <property type="entry name" value="Aromatic_Lyase"/>
</dbReference>
<evidence type="ECO:0000313" key="7">
    <source>
        <dbReference type="EMBL" id="MBW4707593.1"/>
    </source>
</evidence>
<proteinExistence type="inferred from homology"/>
<comment type="similarity">
    <text evidence="2 4">Belongs to the PAL/histidase family.</text>
</comment>
<dbReference type="CDD" id="cd00332">
    <property type="entry name" value="PAL-HAL"/>
    <property type="match status" value="1"/>
</dbReference>
<keyword evidence="1 2" id="KW-0456">Lyase</keyword>
<keyword evidence="2 5" id="KW-0369">Histidine metabolism</keyword>
<evidence type="ECO:0000256" key="3">
    <source>
        <dbReference type="NCBIfam" id="TIGR01225"/>
    </source>
</evidence>
<evidence type="ECO:0000256" key="6">
    <source>
        <dbReference type="RuleBase" id="RU004480"/>
    </source>
</evidence>
<dbReference type="GO" id="GO:0006548">
    <property type="term" value="P:L-histidine catabolic process"/>
    <property type="evidence" value="ECO:0007669"/>
    <property type="project" value="UniProtKB-UniRule"/>
</dbReference>
<dbReference type="HAMAP" id="MF_00229">
    <property type="entry name" value="His_ammonia_lyase"/>
    <property type="match status" value="1"/>
</dbReference>
<dbReference type="GO" id="GO:0004397">
    <property type="term" value="F:histidine ammonia-lyase activity"/>
    <property type="evidence" value="ECO:0007669"/>
    <property type="project" value="UniProtKB-UniRule"/>
</dbReference>
<dbReference type="RefSeq" id="WP_219500579.1">
    <property type="nucleotide sequence ID" value="NZ_JAHXDN010000002.1"/>
</dbReference>
<evidence type="ECO:0000256" key="2">
    <source>
        <dbReference type="HAMAP-Rule" id="MF_00229"/>
    </source>
</evidence>
<evidence type="ECO:0000256" key="1">
    <source>
        <dbReference type="ARBA" id="ARBA00023239"/>
    </source>
</evidence>
<gene>
    <name evidence="2 7" type="primary">hutH</name>
    <name evidence="7" type="ORF">KX928_07320</name>
</gene>
<comment type="pathway">
    <text evidence="2 5">Amino-acid degradation; L-histidine degradation into L-glutamate; N-formimidoyl-L-glutamate from L-histidine: step 1/3.</text>
</comment>
<accession>A0A9X1K1K1</accession>
<dbReference type="AlphaFoldDB" id="A0A9X1K1K1"/>
<dbReference type="FunFam" id="1.10.275.10:FF:000005">
    <property type="entry name" value="Histidine ammonia-lyase"/>
    <property type="match status" value="1"/>
</dbReference>
<protein>
    <recommendedName>
        <fullName evidence="2 3">Histidine ammonia-lyase</fullName>
        <shortName evidence="2">Histidase</shortName>
        <ecNumber evidence="2 3">4.3.1.3</ecNumber>
    </recommendedName>
</protein>
<comment type="subcellular location">
    <subcellularLocation>
        <location evidence="2 6">Cytoplasm</location>
    </subcellularLocation>
</comment>
<reference evidence="7" key="1">
    <citation type="submission" date="2021-07" db="EMBL/GenBank/DDBJ databases">
        <title>Roseobacter insulae sp. nov., isolated from a tidal flat.</title>
        <authorList>
            <person name="Park S."/>
            <person name="Yoon J.-H."/>
        </authorList>
    </citation>
    <scope>NUCLEOTIDE SEQUENCE</scope>
    <source>
        <strain evidence="7">YSTF-M11</strain>
    </source>
</reference>
<feature type="modified residue" description="2,3-didehydroalanine (Ser)" evidence="2">
    <location>
        <position position="143"/>
    </location>
</feature>
<evidence type="ECO:0000313" key="8">
    <source>
        <dbReference type="Proteomes" id="UP001138661"/>
    </source>
</evidence>
<dbReference type="EMBL" id="JAHXDN010000002">
    <property type="protein sequence ID" value="MBW4707593.1"/>
    <property type="molecule type" value="Genomic_DNA"/>
</dbReference>
<comment type="caution">
    <text evidence="7">The sequence shown here is derived from an EMBL/GenBank/DDBJ whole genome shotgun (WGS) entry which is preliminary data.</text>
</comment>